<gene>
    <name evidence="4" type="primary">dprA</name>
    <name evidence="4" type="ORF">R2Q92_09955</name>
</gene>
<dbReference type="SUPFAM" id="SSF102405">
    <property type="entry name" value="MCP/YpsA-like"/>
    <property type="match status" value="1"/>
</dbReference>
<dbReference type="Pfam" id="PF02481">
    <property type="entry name" value="DNA_processg_A"/>
    <property type="match status" value="1"/>
</dbReference>
<accession>A0ABU5N7U9</accession>
<dbReference type="InterPro" id="IPR003488">
    <property type="entry name" value="DprA"/>
</dbReference>
<feature type="region of interest" description="Disordered" evidence="2">
    <location>
        <begin position="319"/>
        <end position="342"/>
    </location>
</feature>
<dbReference type="InterPro" id="IPR057666">
    <property type="entry name" value="DrpA_SLOG"/>
</dbReference>
<evidence type="ECO:0000256" key="2">
    <source>
        <dbReference type="SAM" id="MobiDB-lite"/>
    </source>
</evidence>
<reference evidence="4 5" key="1">
    <citation type="submission" date="2023-10" db="EMBL/GenBank/DDBJ databases">
        <title>Microbacterium xanthum sp. nov., isolated from seaweed.</title>
        <authorList>
            <person name="Lee S.D."/>
        </authorList>
    </citation>
    <scope>NUCLEOTIDE SEQUENCE [LARGE SCALE GENOMIC DNA]</scope>
    <source>
        <strain evidence="4 5">KCTC 19124</strain>
    </source>
</reference>
<dbReference type="Proteomes" id="UP001291912">
    <property type="component" value="Unassembled WGS sequence"/>
</dbReference>
<comment type="caution">
    <text evidence="4">The sequence shown here is derived from an EMBL/GenBank/DDBJ whole genome shotgun (WGS) entry which is preliminary data.</text>
</comment>
<dbReference type="NCBIfam" id="TIGR00732">
    <property type="entry name" value="dprA"/>
    <property type="match status" value="1"/>
</dbReference>
<evidence type="ECO:0000313" key="4">
    <source>
        <dbReference type="EMBL" id="MDZ8162164.1"/>
    </source>
</evidence>
<dbReference type="EMBL" id="JAWJYN010000002">
    <property type="protein sequence ID" value="MDZ8162164.1"/>
    <property type="molecule type" value="Genomic_DNA"/>
</dbReference>
<organism evidence="4 5">
    <name type="scientific">Microbacterium aquimaris</name>
    <dbReference type="NCBI Taxonomy" id="459816"/>
    <lineage>
        <taxon>Bacteria</taxon>
        <taxon>Bacillati</taxon>
        <taxon>Actinomycetota</taxon>
        <taxon>Actinomycetes</taxon>
        <taxon>Micrococcales</taxon>
        <taxon>Microbacteriaceae</taxon>
        <taxon>Microbacterium</taxon>
    </lineage>
</organism>
<protein>
    <submittedName>
        <fullName evidence="4">DNA-processing protein DprA</fullName>
    </submittedName>
</protein>
<name>A0ABU5N7U9_9MICO</name>
<evidence type="ECO:0000256" key="1">
    <source>
        <dbReference type="ARBA" id="ARBA00006525"/>
    </source>
</evidence>
<comment type="similarity">
    <text evidence="1">Belongs to the DprA/Smf family.</text>
</comment>
<feature type="domain" description="Smf/DprA SLOG" evidence="3">
    <location>
        <begin position="109"/>
        <end position="319"/>
    </location>
</feature>
<dbReference type="PANTHER" id="PTHR43022">
    <property type="entry name" value="PROTEIN SMF"/>
    <property type="match status" value="1"/>
</dbReference>
<dbReference type="RefSeq" id="WP_322597603.1">
    <property type="nucleotide sequence ID" value="NZ_BAAAPT010000002.1"/>
</dbReference>
<proteinExistence type="inferred from homology"/>
<dbReference type="PANTHER" id="PTHR43022:SF1">
    <property type="entry name" value="PROTEIN SMF"/>
    <property type="match status" value="1"/>
</dbReference>
<evidence type="ECO:0000259" key="3">
    <source>
        <dbReference type="Pfam" id="PF02481"/>
    </source>
</evidence>
<evidence type="ECO:0000313" key="5">
    <source>
        <dbReference type="Proteomes" id="UP001291912"/>
    </source>
</evidence>
<sequence>MMTLDLSAASARDALGAHGDPLTDDEAIDAFARVWWGHLAEPGDADAGALIGALGAAPALEVVVHSVPTPIADLDAVAARHAWARWRPRLDGSAVRRSLRTATLVGLRLLTPADAAWPEALDDLGPHAPSALWVNGSLEAVREATPISVVGARAATSYGEHVAAELAAGIGAHGGAVVSGAAYGIDGAAHRAALAVGSPTVAFLAGGADRAYPSGNAGMIAEIAEAGAVVSELPPGSAPTRWRFLQRNRLIAAMGAATVVVEAGWRSGSLNTAGHAAGLGRPLGAVPGPVTSAASAGCHRLLREYDAVAVTCPDDVWELAGGPGDPRGGPPPGAEDGVQRRRTDVTTRVLDALSPRADRTVAEIARGAGLSLEETGSLLGLLELEGLAGRGGSGWRRA</sequence>
<dbReference type="Gene3D" id="3.40.50.450">
    <property type="match status" value="1"/>
</dbReference>
<keyword evidence="5" id="KW-1185">Reference proteome</keyword>